<dbReference type="PROSITE" id="PS51257">
    <property type="entry name" value="PROKAR_LIPOPROTEIN"/>
    <property type="match status" value="1"/>
</dbReference>
<protein>
    <submittedName>
        <fullName evidence="1">Uncharacterized protein</fullName>
    </submittedName>
</protein>
<proteinExistence type="predicted"/>
<sequence>MRVFAIFSLLILAGCTETSTMRMSSNELIINTSAEPICGGTGAAKVAQQMAAVETLRNGFDSYIIMAADQQNNVSVVQTPGSYTTYGHVNRYGNYNSFSANTYYTPGMTYTTGSHDQQLAIRMFRRGEPGSARAIPAKDVLGPKWASKVKTGVATCVDD</sequence>
<comment type="caution">
    <text evidence="1">The sequence shown here is derived from an EMBL/GenBank/DDBJ whole genome shotgun (WGS) entry which is preliminary data.</text>
</comment>
<organism evidence="1 2">
    <name type="scientific">Rhizobium straminoryzae</name>
    <dbReference type="NCBI Taxonomy" id="1387186"/>
    <lineage>
        <taxon>Bacteria</taxon>
        <taxon>Pseudomonadati</taxon>
        <taxon>Pseudomonadota</taxon>
        <taxon>Alphaproteobacteria</taxon>
        <taxon>Hyphomicrobiales</taxon>
        <taxon>Rhizobiaceae</taxon>
        <taxon>Rhizobium/Agrobacterium group</taxon>
        <taxon>Rhizobium</taxon>
    </lineage>
</organism>
<name>A0A549SRM7_9HYPH</name>
<reference evidence="1 2" key="1">
    <citation type="submission" date="2019-07" db="EMBL/GenBank/DDBJ databases">
        <title>Ln-dependent methylotrophs.</title>
        <authorList>
            <person name="Tani A."/>
        </authorList>
    </citation>
    <scope>NUCLEOTIDE SEQUENCE [LARGE SCALE GENOMIC DNA]</scope>
    <source>
        <strain evidence="1 2">SM12</strain>
    </source>
</reference>
<dbReference type="Proteomes" id="UP000316801">
    <property type="component" value="Unassembled WGS sequence"/>
</dbReference>
<evidence type="ECO:0000313" key="1">
    <source>
        <dbReference type="EMBL" id="TRL32280.1"/>
    </source>
</evidence>
<dbReference type="RefSeq" id="WP_143127701.1">
    <property type="nucleotide sequence ID" value="NZ_VJMG01000083.1"/>
</dbReference>
<accession>A0A549SRM7</accession>
<dbReference type="AlphaFoldDB" id="A0A549SRM7"/>
<dbReference type="EMBL" id="VJMG01000083">
    <property type="protein sequence ID" value="TRL32280.1"/>
    <property type="molecule type" value="Genomic_DNA"/>
</dbReference>
<keyword evidence="2" id="KW-1185">Reference proteome</keyword>
<evidence type="ECO:0000313" key="2">
    <source>
        <dbReference type="Proteomes" id="UP000316801"/>
    </source>
</evidence>
<gene>
    <name evidence="1" type="ORF">FNA46_23745</name>
</gene>